<gene>
    <name evidence="1" type="ORF">JOF36_003722</name>
</gene>
<sequence length="32" mass="3554">MHKRRLGDVVGHIGIEEQEAVGRALRAVLDLD</sequence>
<name>A0ABS4VVS4_9PSEU</name>
<evidence type="ECO:0008006" key="3">
    <source>
        <dbReference type="Google" id="ProtNLM"/>
    </source>
</evidence>
<evidence type="ECO:0000313" key="2">
    <source>
        <dbReference type="Proteomes" id="UP001519295"/>
    </source>
</evidence>
<evidence type="ECO:0000313" key="1">
    <source>
        <dbReference type="EMBL" id="MBP2368026.1"/>
    </source>
</evidence>
<proteinExistence type="predicted"/>
<keyword evidence="2" id="KW-1185">Reference proteome</keyword>
<comment type="caution">
    <text evidence="1">The sequence shown here is derived from an EMBL/GenBank/DDBJ whole genome shotgun (WGS) entry which is preliminary data.</text>
</comment>
<protein>
    <recommendedName>
        <fullName evidence="3">mRNA interferase MazF</fullName>
    </recommendedName>
</protein>
<organism evidence="1 2">
    <name type="scientific">Pseudonocardia parietis</name>
    <dbReference type="NCBI Taxonomy" id="570936"/>
    <lineage>
        <taxon>Bacteria</taxon>
        <taxon>Bacillati</taxon>
        <taxon>Actinomycetota</taxon>
        <taxon>Actinomycetes</taxon>
        <taxon>Pseudonocardiales</taxon>
        <taxon>Pseudonocardiaceae</taxon>
        <taxon>Pseudonocardia</taxon>
    </lineage>
</organism>
<dbReference type="Proteomes" id="UP001519295">
    <property type="component" value="Unassembled WGS sequence"/>
</dbReference>
<dbReference type="EMBL" id="JAGINU010000001">
    <property type="protein sequence ID" value="MBP2368026.1"/>
    <property type="molecule type" value="Genomic_DNA"/>
</dbReference>
<reference evidence="1 2" key="1">
    <citation type="submission" date="2021-03" db="EMBL/GenBank/DDBJ databases">
        <title>Sequencing the genomes of 1000 actinobacteria strains.</title>
        <authorList>
            <person name="Klenk H.-P."/>
        </authorList>
    </citation>
    <scope>NUCLEOTIDE SEQUENCE [LARGE SCALE GENOMIC DNA]</scope>
    <source>
        <strain evidence="1 2">DSM 45256</strain>
    </source>
</reference>
<accession>A0ABS4VVS4</accession>